<dbReference type="Pfam" id="PF20300">
    <property type="entry name" value="prok_STING"/>
    <property type="match status" value="1"/>
</dbReference>
<sequence length="361" mass="40805">MESTREPLDIFIGGPMGNPRTDGAGLSFDDHLPNIAAVIQRIITEYQEQNPDGPYRPLLLDPSREAIGTITDRVFSMIERSELGIFDCSSASPSAMYELTLMHALGKPVIPVAFRNPKVPEARTISHYLRDEYALLVDTFTEEELYNGLSQKIGLMLSGQDTTLNASSNAISKFYGLPLLDVSATTGLATGYFHNFLRHQLQSRAKVFVDITELEAIVIIVPHNLAEVGGLKDVLEQRAKANGFAYEEVRREDGGNFVVSSHVRGRVLLDKIGPYLVDIPAPLMAQMSSPRRDKLLRDQNAAHPRMQQEFVLRLERLERAMIDRWFYTVRNLVTRDVLRSDRLLFLSVDELFSKLEEWRNK</sequence>
<name>X7EAP3_9RHOB</name>
<dbReference type="RefSeq" id="WP_037265804.1">
    <property type="nucleotide sequence ID" value="NZ_JALZ01000035.1"/>
</dbReference>
<dbReference type="InterPro" id="IPR046876">
    <property type="entry name" value="Prok_STING"/>
</dbReference>
<dbReference type="OrthoDB" id="9815193at2"/>
<comment type="caution">
    <text evidence="5">The sequence shown here is derived from an EMBL/GenBank/DDBJ whole genome shotgun (WGS) entry which is preliminary data.</text>
</comment>
<evidence type="ECO:0000313" key="5">
    <source>
        <dbReference type="EMBL" id="ETX13159.1"/>
    </source>
</evidence>
<organism evidence="5 6">
    <name type="scientific">Roseivivax halodurans JCM 10272</name>
    <dbReference type="NCBI Taxonomy" id="1449350"/>
    <lineage>
        <taxon>Bacteria</taxon>
        <taxon>Pseudomonadati</taxon>
        <taxon>Pseudomonadota</taxon>
        <taxon>Alphaproteobacteria</taxon>
        <taxon>Rhodobacterales</taxon>
        <taxon>Roseobacteraceae</taxon>
        <taxon>Roseivivax</taxon>
    </lineage>
</organism>
<dbReference type="Gene3D" id="3.40.50.450">
    <property type="match status" value="1"/>
</dbReference>
<dbReference type="AlphaFoldDB" id="X7EAP3"/>
<reference evidence="5 6" key="1">
    <citation type="submission" date="2014-01" db="EMBL/GenBank/DDBJ databases">
        <title>Roseivivax halodurans JCM 10272 Genome Sequencing.</title>
        <authorList>
            <person name="Lai Q."/>
            <person name="Li G."/>
            <person name="Shao Z."/>
        </authorList>
    </citation>
    <scope>NUCLEOTIDE SEQUENCE [LARGE SCALE GENOMIC DNA]</scope>
    <source>
        <strain evidence="5 6">JCM 10272</strain>
    </source>
</reference>
<accession>X7EAP3</accession>
<dbReference type="GO" id="GO:0051607">
    <property type="term" value="P:defense response to virus"/>
    <property type="evidence" value="ECO:0007669"/>
    <property type="project" value="UniProtKB-KW"/>
</dbReference>
<dbReference type="eggNOG" id="ENOG50331WT">
    <property type="taxonomic scope" value="Bacteria"/>
</dbReference>
<protein>
    <recommendedName>
        <fullName evidence="4">Prokaryotic STING domain-containing protein</fullName>
    </recommendedName>
</protein>
<evidence type="ECO:0000256" key="3">
    <source>
        <dbReference type="ARBA" id="ARBA00034315"/>
    </source>
</evidence>
<proteinExistence type="inferred from homology"/>
<comment type="similarity">
    <text evidence="3">In the C-terminal section; belongs to the bacterial STING family.</text>
</comment>
<dbReference type="Proteomes" id="UP000022447">
    <property type="component" value="Unassembled WGS sequence"/>
</dbReference>
<evidence type="ECO:0000259" key="4">
    <source>
        <dbReference type="Pfam" id="PF20300"/>
    </source>
</evidence>
<keyword evidence="1" id="KW-0547">Nucleotide-binding</keyword>
<evidence type="ECO:0000313" key="6">
    <source>
        <dbReference type="Proteomes" id="UP000022447"/>
    </source>
</evidence>
<evidence type="ECO:0000256" key="1">
    <source>
        <dbReference type="ARBA" id="ARBA00022741"/>
    </source>
</evidence>
<evidence type="ECO:0000256" key="2">
    <source>
        <dbReference type="ARBA" id="ARBA00023118"/>
    </source>
</evidence>
<keyword evidence="6" id="KW-1185">Reference proteome</keyword>
<dbReference type="GO" id="GO:0000166">
    <property type="term" value="F:nucleotide binding"/>
    <property type="evidence" value="ECO:0007669"/>
    <property type="project" value="UniProtKB-KW"/>
</dbReference>
<gene>
    <name evidence="5" type="ORF">OCH239_13070</name>
</gene>
<keyword evidence="2" id="KW-0051">Antiviral defense</keyword>
<feature type="domain" description="Prokaryotic STING" evidence="4">
    <location>
        <begin position="184"/>
        <end position="329"/>
    </location>
</feature>
<dbReference type="EMBL" id="JALZ01000035">
    <property type="protein sequence ID" value="ETX13159.1"/>
    <property type="molecule type" value="Genomic_DNA"/>
</dbReference>